<dbReference type="GO" id="GO:0008814">
    <property type="term" value="F:citrate CoA-transferase activity"/>
    <property type="evidence" value="ECO:0007669"/>
    <property type="project" value="UniProtKB-UniRule"/>
</dbReference>
<dbReference type="GO" id="GO:0005737">
    <property type="term" value="C:cytoplasm"/>
    <property type="evidence" value="ECO:0007669"/>
    <property type="project" value="UniProtKB-SubCell"/>
</dbReference>
<comment type="caution">
    <text evidence="2">The sequence shown here is derived from an EMBL/GenBank/DDBJ whole genome shotgun (WGS) entry which is preliminary data.</text>
</comment>
<reference evidence="2 3" key="1">
    <citation type="submission" date="2020-08" db="EMBL/GenBank/DDBJ databases">
        <title>Genomic Encyclopedia of Type Strains, Phase IV (KMG-IV): sequencing the most valuable type-strain genomes for metagenomic binning, comparative biology and taxonomic classification.</title>
        <authorList>
            <person name="Goeker M."/>
        </authorList>
    </citation>
    <scope>NUCLEOTIDE SEQUENCE [LARGE SCALE GENOMIC DNA]</scope>
    <source>
        <strain evidence="2 3">DSM 17245</strain>
    </source>
</reference>
<keyword evidence="1 2" id="KW-0808">Transferase</keyword>
<dbReference type="PIRSF" id="PIRSF009451">
    <property type="entry name" value="Citrt_lyas_alpha"/>
    <property type="match status" value="1"/>
</dbReference>
<evidence type="ECO:0000313" key="2">
    <source>
        <dbReference type="EMBL" id="MBB6041628.1"/>
    </source>
</evidence>
<sequence>MINAVGRDIPDAVLAETGKTVFQGSRHFDDYTYEKAAVKARARIGGEGSKLEKDLQEVLRKCNAHDGMTISFHHHFREGDLVAMQVMQAIHEMGFKNITICASSLSKAQDELVPMLEDGTVTHIESSGVRGKIGEAISEGKLQGIAILRSHGGRVRAIETGETKIDIAFIGAPSCDEYGNCRAVGGNSNCGVLSYSAIDAEYAEYVVVLTDCLVPFPNFPADISMTDVDYVLKVDAIGDPEKIATGAARPVTDRRKLMMAESCAEFIAATPYFKEGFTFQTGIGGAASATALCLSEKMREKNIRMGFGAGGMSKPMCDLLDEGLVSCLLDTQDFDLPSIENLISHPKHFSISTKEYADPFCKGAVVNKLDFVILGTLEADVHFHCNVVMSSEGELMGAQGGHPDTAAGAKCTIVITPLVQGRIPTIRNEVTTVTTPGETVDVIVTDYGIAINPQRPELLEAAKAVKLPIKSIEELRDIAYKICGEPATLEFEDKVVAIIEARDGSIMDVVRKRKDKNLIALSTK</sequence>
<name>A0A7W9W2K7_9FIRM</name>
<dbReference type="RefSeq" id="WP_183684227.1">
    <property type="nucleotide sequence ID" value="NZ_CAUQIH010000018.1"/>
</dbReference>
<comment type="catalytic activity">
    <reaction evidence="1">
        <text>citrate = oxaloacetate + acetate</text>
        <dbReference type="Rhea" id="RHEA:10760"/>
        <dbReference type="ChEBI" id="CHEBI:16452"/>
        <dbReference type="ChEBI" id="CHEBI:16947"/>
        <dbReference type="ChEBI" id="CHEBI:30089"/>
        <dbReference type="EC" id="4.1.3.6"/>
    </reaction>
</comment>
<dbReference type="GO" id="GO:0006084">
    <property type="term" value="P:acetyl-CoA metabolic process"/>
    <property type="evidence" value="ECO:0007669"/>
    <property type="project" value="UniProtKB-UniRule"/>
</dbReference>
<keyword evidence="1" id="KW-0963">Cytoplasm</keyword>
<dbReference type="GO" id="GO:0009346">
    <property type="term" value="C:ATP-independent citrate lyase complex"/>
    <property type="evidence" value="ECO:0007669"/>
    <property type="project" value="UniProtKB-UniRule"/>
</dbReference>
<accession>A0A7W9W2K7</accession>
<dbReference type="AlphaFoldDB" id="A0A7W9W2K7"/>
<evidence type="ECO:0000256" key="1">
    <source>
        <dbReference type="PIRNR" id="PIRNR009451"/>
    </source>
</evidence>
<dbReference type="EC" id="2.8.3.10" evidence="1"/>
<proteinExistence type="predicted"/>
<organism evidence="2 3">
    <name type="scientific">Oribacterium sinus</name>
    <dbReference type="NCBI Taxonomy" id="237576"/>
    <lineage>
        <taxon>Bacteria</taxon>
        <taxon>Bacillati</taxon>
        <taxon>Bacillota</taxon>
        <taxon>Clostridia</taxon>
        <taxon>Lachnospirales</taxon>
        <taxon>Lachnospiraceae</taxon>
        <taxon>Oribacterium</taxon>
    </lineage>
</organism>
<dbReference type="EC" id="4.1.3.6" evidence="1"/>
<evidence type="ECO:0000313" key="3">
    <source>
        <dbReference type="Proteomes" id="UP000522163"/>
    </source>
</evidence>
<dbReference type="Gene3D" id="3.40.1080.10">
    <property type="entry name" value="Glutaconate Coenzyme A-transferase"/>
    <property type="match status" value="2"/>
</dbReference>
<dbReference type="EMBL" id="JACHHH010000008">
    <property type="protein sequence ID" value="MBB6041628.1"/>
    <property type="molecule type" value="Genomic_DNA"/>
</dbReference>
<protein>
    <recommendedName>
        <fullName evidence="1">Citrate lyase alpha chain</fullName>
        <shortName evidence="1">Citrase alpha chain</shortName>
        <ecNumber evidence="1">2.8.3.10</ecNumber>
        <ecNumber evidence="1">4.1.3.6</ecNumber>
    </recommendedName>
    <alternativeName>
        <fullName evidence="1">Citrate (pro-3S)-lyase alpha chain</fullName>
    </alternativeName>
    <alternativeName>
        <fullName evidence="1">Citrate CoA-transferase subunit</fullName>
    </alternativeName>
</protein>
<comment type="catalytic activity">
    <reaction evidence="1">
        <text>citrate + acetyl-CoA = (3S)-citryl-CoA + acetate</text>
        <dbReference type="Rhea" id="RHEA:19405"/>
        <dbReference type="ChEBI" id="CHEBI:16947"/>
        <dbReference type="ChEBI" id="CHEBI:30089"/>
        <dbReference type="ChEBI" id="CHEBI:57288"/>
        <dbReference type="ChEBI" id="CHEBI:57321"/>
        <dbReference type="EC" id="2.8.3.10"/>
    </reaction>
</comment>
<comment type="subcellular location">
    <subcellularLocation>
        <location evidence="1">Cytoplasm</location>
    </subcellularLocation>
</comment>
<dbReference type="InterPro" id="IPR037171">
    <property type="entry name" value="NagB/RpiA_transferase-like"/>
</dbReference>
<dbReference type="PANTHER" id="PTHR40596:SF1">
    <property type="entry name" value="CITRATE LYASE ALPHA CHAIN"/>
    <property type="match status" value="1"/>
</dbReference>
<dbReference type="Pfam" id="PF04223">
    <property type="entry name" value="CitF"/>
    <property type="match status" value="1"/>
</dbReference>
<keyword evidence="1 2" id="KW-0456">Lyase</keyword>
<dbReference type="Proteomes" id="UP000522163">
    <property type="component" value="Unassembled WGS sequence"/>
</dbReference>
<dbReference type="InterPro" id="IPR006472">
    <property type="entry name" value="Citrate_lyase_asu"/>
</dbReference>
<dbReference type="GO" id="GO:0008815">
    <property type="term" value="F:citrate (pro-3S)-lyase activity"/>
    <property type="evidence" value="ECO:0007669"/>
    <property type="project" value="UniProtKB-UniRule"/>
</dbReference>
<dbReference type="PANTHER" id="PTHR40596">
    <property type="entry name" value="CITRATE LYASE ALPHA CHAIN"/>
    <property type="match status" value="1"/>
</dbReference>
<dbReference type="GeneID" id="85015155"/>
<dbReference type="SUPFAM" id="SSF100950">
    <property type="entry name" value="NagB/RpiA/CoA transferase-like"/>
    <property type="match status" value="2"/>
</dbReference>
<gene>
    <name evidence="2" type="ORF">HNQ46_001618</name>
</gene>
<dbReference type="NCBIfam" id="TIGR01584">
    <property type="entry name" value="citF"/>
    <property type="match status" value="1"/>
</dbReference>